<name>A0A0V0ZU13_9BILA</name>
<dbReference type="AlphaFoldDB" id="A0A0V0ZU13"/>
<protein>
    <submittedName>
        <fullName evidence="2">Peptidase inhibitor 16</fullName>
    </submittedName>
</protein>
<dbReference type="OrthoDB" id="737510at2759"/>
<dbReference type="SMART" id="SM00198">
    <property type="entry name" value="SCP"/>
    <property type="match status" value="1"/>
</dbReference>
<proteinExistence type="predicted"/>
<dbReference type="InterPro" id="IPR043708">
    <property type="entry name" value="DUF5648"/>
</dbReference>
<gene>
    <name evidence="2" type="primary">Pi16</name>
    <name evidence="2" type="ORF">T12_7121</name>
</gene>
<keyword evidence="3" id="KW-1185">Reference proteome</keyword>
<feature type="domain" description="SCP" evidence="1">
    <location>
        <begin position="36"/>
        <end position="158"/>
    </location>
</feature>
<sequence>MYIYIYIYRYISRYFGIRLYRSKHLILATSVQLQPQFQQNALKRANFFRGLVEGTFIQCLRKIDSTLIAYADEIAKTCDMERKNDFKHGISFYFQNTMPTADDILTGIWNEGSLDYKHNENTCTDGQRCDNYKQLLWYEAEGMGCSVAKCNSVKNILPNRAAEEGYLAVCAFTIRADVSRQPFQAGRPCNPCPQALSVCTSNLCCSSQLNDIYKNNAFTVGVGCAAKPTNLEKLTRLWNSRISSNVLVASQMDLQTAQRQGGNVIGVIGEVATSPTSSCPHLRPIYHLYTNHFSSDYYLVDELVMTRRVQEGYRNLGVIGYAVRGPALCGATVPVYTFFHNPSGFVQLQNGSDVSSLLAGRYGRQDYQGVEFYIWSSPPANSTPSCGSQPGNLVTLTRLYHNIRTTNMLVVDAAAVQNEINKGAQTMGVIGKIGKEMHANCPHMKPIRHLYSNHFTMDYYIVDDLLVAQRLRDGYRDLGTIGYAVSGPNLCGSSIPIYEFFHPRLGMLQLQNGTEVTNLLRGTRGHVYFQGVSFYIWA</sequence>
<evidence type="ECO:0000259" key="1">
    <source>
        <dbReference type="SMART" id="SM00198"/>
    </source>
</evidence>
<reference evidence="2 3" key="1">
    <citation type="submission" date="2015-01" db="EMBL/GenBank/DDBJ databases">
        <title>Evolution of Trichinella species and genotypes.</title>
        <authorList>
            <person name="Korhonen P.K."/>
            <person name="Edoardo P."/>
            <person name="Giuseppe L.R."/>
            <person name="Gasser R.B."/>
        </authorList>
    </citation>
    <scope>NUCLEOTIDE SEQUENCE [LARGE SCALE GENOMIC DNA]</scope>
    <source>
        <strain evidence="2">ISS2496</strain>
    </source>
</reference>
<dbReference type="STRING" id="990121.A0A0V0ZU13"/>
<dbReference type="EMBL" id="JYDQ01000084">
    <property type="protein sequence ID" value="KRY16104.1"/>
    <property type="molecule type" value="Genomic_DNA"/>
</dbReference>
<accession>A0A0V0ZU13</accession>
<dbReference type="Pfam" id="PF18885">
    <property type="entry name" value="DUF5648"/>
    <property type="match status" value="1"/>
</dbReference>
<evidence type="ECO:0000313" key="3">
    <source>
        <dbReference type="Proteomes" id="UP000054783"/>
    </source>
</evidence>
<dbReference type="Gene3D" id="3.40.33.10">
    <property type="entry name" value="CAP"/>
    <property type="match status" value="1"/>
</dbReference>
<evidence type="ECO:0000313" key="2">
    <source>
        <dbReference type="EMBL" id="KRY16104.1"/>
    </source>
</evidence>
<dbReference type="Pfam" id="PF00188">
    <property type="entry name" value="CAP"/>
    <property type="match status" value="1"/>
</dbReference>
<dbReference type="SUPFAM" id="SSF55797">
    <property type="entry name" value="PR-1-like"/>
    <property type="match status" value="1"/>
</dbReference>
<dbReference type="Proteomes" id="UP000054783">
    <property type="component" value="Unassembled WGS sequence"/>
</dbReference>
<comment type="caution">
    <text evidence="2">The sequence shown here is derived from an EMBL/GenBank/DDBJ whole genome shotgun (WGS) entry which is preliminary data.</text>
</comment>
<dbReference type="InterPro" id="IPR014044">
    <property type="entry name" value="CAP_dom"/>
</dbReference>
<organism evidence="2 3">
    <name type="scientific">Trichinella patagoniensis</name>
    <dbReference type="NCBI Taxonomy" id="990121"/>
    <lineage>
        <taxon>Eukaryota</taxon>
        <taxon>Metazoa</taxon>
        <taxon>Ecdysozoa</taxon>
        <taxon>Nematoda</taxon>
        <taxon>Enoplea</taxon>
        <taxon>Dorylaimia</taxon>
        <taxon>Trichinellida</taxon>
        <taxon>Trichinellidae</taxon>
        <taxon>Trichinella</taxon>
    </lineage>
</organism>
<dbReference type="InterPro" id="IPR035940">
    <property type="entry name" value="CAP_sf"/>
</dbReference>